<protein>
    <submittedName>
        <fullName evidence="1">Uncharacterized protein</fullName>
    </submittedName>
</protein>
<reference evidence="1 2" key="1">
    <citation type="submission" date="2015-01" db="EMBL/GenBank/DDBJ databases">
        <title>Lifestyle Evolution in Cyanobacterial Symbionts of Sponges.</title>
        <authorList>
            <person name="Burgsdorf I."/>
            <person name="Slaby B.M."/>
            <person name="Handley K.M."/>
            <person name="Haber M."/>
            <person name="Blom J."/>
            <person name="Marshall C.W."/>
            <person name="Gilbert J.A."/>
            <person name="Hentschel U."/>
            <person name="Steindler L."/>
        </authorList>
    </citation>
    <scope>NUCLEOTIDE SEQUENCE [LARGE SCALE GENOMIC DNA]</scope>
    <source>
        <strain evidence="1">142</strain>
    </source>
</reference>
<feature type="non-terminal residue" evidence="1">
    <location>
        <position position="155"/>
    </location>
</feature>
<organism evidence="1 2">
    <name type="scientific">Candidatus Synechococcus spongiarum 142</name>
    <dbReference type="NCBI Taxonomy" id="1608213"/>
    <lineage>
        <taxon>Bacteria</taxon>
        <taxon>Bacillati</taxon>
        <taxon>Cyanobacteriota</taxon>
        <taxon>Cyanophyceae</taxon>
        <taxon>Synechococcales</taxon>
        <taxon>Synechococcaceae</taxon>
        <taxon>Synechococcus</taxon>
    </lineage>
</organism>
<evidence type="ECO:0000313" key="1">
    <source>
        <dbReference type="EMBL" id="KKZ13809.1"/>
    </source>
</evidence>
<dbReference type="EMBL" id="JXUO01000206">
    <property type="protein sequence ID" value="KKZ13809.1"/>
    <property type="molecule type" value="Genomic_DNA"/>
</dbReference>
<gene>
    <name evidence="1" type="ORF">TH68_06120</name>
</gene>
<sequence length="155" mass="17368">MLVLGGGVPGLLALLEFRHRLRPASPLHMKPGPWRLHGDENQMRVQLQVKLVNAHARKEVMIARLRAEPTLLASQAVDGINVKLRVTPDHPDAKPRPDEYWTVSILKPRETMAARLDLVLTGTGLPTLQALWLEIDWLAYGPFGHLQQRHGLVVP</sequence>
<accession>A0A6N3X849</accession>
<dbReference type="AlphaFoldDB" id="A0A6N3X849"/>
<proteinExistence type="predicted"/>
<name>A0A6N3X849_9SYNE</name>
<dbReference type="Proteomes" id="UP000035054">
    <property type="component" value="Unassembled WGS sequence"/>
</dbReference>
<comment type="caution">
    <text evidence="1">The sequence shown here is derived from an EMBL/GenBank/DDBJ whole genome shotgun (WGS) entry which is preliminary data.</text>
</comment>
<evidence type="ECO:0000313" key="2">
    <source>
        <dbReference type="Proteomes" id="UP000035054"/>
    </source>
</evidence>